<dbReference type="InterPro" id="IPR005982">
    <property type="entry name" value="Thioredox_Rdtase"/>
</dbReference>
<dbReference type="PANTHER" id="PTHR48105">
    <property type="entry name" value="THIOREDOXIN REDUCTASE 1-RELATED-RELATED"/>
    <property type="match status" value="1"/>
</dbReference>
<evidence type="ECO:0000256" key="5">
    <source>
        <dbReference type="ARBA" id="ARBA00023157"/>
    </source>
</evidence>
<keyword evidence="5" id="KW-1015">Disulfide bond</keyword>
<dbReference type="Gene3D" id="3.50.50.60">
    <property type="entry name" value="FAD/NAD(P)-binding domain"/>
    <property type="match status" value="2"/>
</dbReference>
<dbReference type="EC" id="1.8.1.9" evidence="7"/>
<organism evidence="10">
    <name type="scientific">uncultured Desulfovibrio sp</name>
    <dbReference type="NCBI Taxonomy" id="167968"/>
    <lineage>
        <taxon>Bacteria</taxon>
        <taxon>Pseudomonadati</taxon>
        <taxon>Thermodesulfobacteriota</taxon>
        <taxon>Desulfovibrionia</taxon>
        <taxon>Desulfovibrionales</taxon>
        <taxon>Desulfovibrionaceae</taxon>
        <taxon>Desulfovibrio</taxon>
        <taxon>environmental samples</taxon>
    </lineage>
</organism>
<evidence type="ECO:0000259" key="9">
    <source>
        <dbReference type="Pfam" id="PF07992"/>
    </source>
</evidence>
<keyword evidence="3 7" id="KW-0274">FAD</keyword>
<evidence type="ECO:0000256" key="6">
    <source>
        <dbReference type="ARBA" id="ARBA00023284"/>
    </source>
</evidence>
<dbReference type="EMBL" id="FMJC01000002">
    <property type="protein sequence ID" value="SCM72411.1"/>
    <property type="molecule type" value="Genomic_DNA"/>
</dbReference>
<dbReference type="NCBIfam" id="TIGR01292">
    <property type="entry name" value="TRX_reduct"/>
    <property type="match status" value="1"/>
</dbReference>
<protein>
    <recommendedName>
        <fullName evidence="7">Thioredoxin reductase</fullName>
        <ecNumber evidence="7">1.8.1.9</ecNumber>
    </recommendedName>
</protein>
<evidence type="ECO:0000256" key="7">
    <source>
        <dbReference type="RuleBase" id="RU003880"/>
    </source>
</evidence>
<evidence type="ECO:0000256" key="3">
    <source>
        <dbReference type="ARBA" id="ARBA00022827"/>
    </source>
</evidence>
<dbReference type="GO" id="GO:0005737">
    <property type="term" value="C:cytoplasm"/>
    <property type="evidence" value="ECO:0007669"/>
    <property type="project" value="InterPro"/>
</dbReference>
<comment type="cofactor">
    <cofactor evidence="8">
        <name>FAD</name>
        <dbReference type="ChEBI" id="CHEBI:57692"/>
    </cofactor>
    <text evidence="8">Binds 1 FAD per subunit.</text>
</comment>
<comment type="subunit">
    <text evidence="7">Homodimer.</text>
</comment>
<dbReference type="AlphaFoldDB" id="A0A212L4D9"/>
<comment type="similarity">
    <text evidence="1 7">Belongs to the class-II pyridine nucleotide-disulfide oxidoreductase family.</text>
</comment>
<dbReference type="GO" id="GO:0019430">
    <property type="term" value="P:removal of superoxide radicals"/>
    <property type="evidence" value="ECO:0007669"/>
    <property type="project" value="UniProtKB-UniRule"/>
</dbReference>
<keyword evidence="4 7" id="KW-0560">Oxidoreductase</keyword>
<dbReference type="Pfam" id="PF07992">
    <property type="entry name" value="Pyr_redox_2"/>
    <property type="match status" value="1"/>
</dbReference>
<dbReference type="InterPro" id="IPR008255">
    <property type="entry name" value="Pyr_nucl-diS_OxRdtase_2_AS"/>
</dbReference>
<evidence type="ECO:0000313" key="10">
    <source>
        <dbReference type="EMBL" id="SCM72411.1"/>
    </source>
</evidence>
<evidence type="ECO:0000256" key="2">
    <source>
        <dbReference type="ARBA" id="ARBA00022630"/>
    </source>
</evidence>
<name>A0A212L4D9_9BACT</name>
<keyword evidence="8" id="KW-0521">NADP</keyword>
<comment type="catalytic activity">
    <reaction evidence="7">
        <text>[thioredoxin]-dithiol + NADP(+) = [thioredoxin]-disulfide + NADPH + H(+)</text>
        <dbReference type="Rhea" id="RHEA:20345"/>
        <dbReference type="Rhea" id="RHEA-COMP:10698"/>
        <dbReference type="Rhea" id="RHEA-COMP:10700"/>
        <dbReference type="ChEBI" id="CHEBI:15378"/>
        <dbReference type="ChEBI" id="CHEBI:29950"/>
        <dbReference type="ChEBI" id="CHEBI:50058"/>
        <dbReference type="ChEBI" id="CHEBI:57783"/>
        <dbReference type="ChEBI" id="CHEBI:58349"/>
        <dbReference type="EC" id="1.8.1.9"/>
    </reaction>
</comment>
<dbReference type="PRINTS" id="PR00368">
    <property type="entry name" value="FADPNR"/>
</dbReference>
<dbReference type="InterPro" id="IPR036188">
    <property type="entry name" value="FAD/NAD-bd_sf"/>
</dbReference>
<dbReference type="PRINTS" id="PR00469">
    <property type="entry name" value="PNDRDTASEII"/>
</dbReference>
<dbReference type="GO" id="GO:0004791">
    <property type="term" value="F:thioredoxin-disulfide reductase (NADPH) activity"/>
    <property type="evidence" value="ECO:0007669"/>
    <property type="project" value="UniProtKB-UniRule"/>
</dbReference>
<dbReference type="InterPro" id="IPR023753">
    <property type="entry name" value="FAD/NAD-binding_dom"/>
</dbReference>
<dbReference type="PROSITE" id="PS00573">
    <property type="entry name" value="PYRIDINE_REDOX_2"/>
    <property type="match status" value="1"/>
</dbReference>
<evidence type="ECO:0000256" key="8">
    <source>
        <dbReference type="RuleBase" id="RU003881"/>
    </source>
</evidence>
<dbReference type="InterPro" id="IPR050097">
    <property type="entry name" value="Ferredoxin-NADP_redctase_2"/>
</dbReference>
<keyword evidence="6 7" id="KW-0676">Redox-active center</keyword>
<reference evidence="10" key="1">
    <citation type="submission" date="2016-08" db="EMBL/GenBank/DDBJ databases">
        <authorList>
            <person name="Seilhamer J.J."/>
        </authorList>
    </citation>
    <scope>NUCLEOTIDE SEQUENCE</scope>
    <source>
        <strain evidence="10">86-1</strain>
    </source>
</reference>
<evidence type="ECO:0000256" key="1">
    <source>
        <dbReference type="ARBA" id="ARBA00009333"/>
    </source>
</evidence>
<evidence type="ECO:0000256" key="4">
    <source>
        <dbReference type="ARBA" id="ARBA00023002"/>
    </source>
</evidence>
<keyword evidence="2 7" id="KW-0285">Flavoprotein</keyword>
<proteinExistence type="inferred from homology"/>
<sequence length="304" mass="32450">METRELVIIGAGPAGLSAAIYGKRAGLDTLVLEKGRPGGQILTTSRVENYPGILDGTGTGLADAFRAHAEFFKAEFRSASVQKLEVRDGKKIITLKDGSEIAAGAVIVASGAYFRKQGCPGEKKYTGMGVSYCAVCDAAFFEDLEVAVIGGGNTAVEEACYLTGFASKVYIVHRRDEFRADKLVVEHAMANPKIVPVMDSVLESIEGSDMVEKIVVRNVKTDEKREIPLSGVFVFIGTLPNDEYVRGLLETDSGGWIVTDDKLQTSVPGIFAAGDVRNTSLRQVVTAAGDGARAAMSAYAYLQH</sequence>
<dbReference type="SUPFAM" id="SSF51905">
    <property type="entry name" value="FAD/NAD(P)-binding domain"/>
    <property type="match status" value="1"/>
</dbReference>
<accession>A0A212L4D9</accession>
<gene>
    <name evidence="10" type="primary">trxB</name>
    <name evidence="10" type="ORF">KL86DES1_20594</name>
</gene>
<feature type="domain" description="FAD/NAD(P)-binding" evidence="9">
    <location>
        <begin position="5"/>
        <end position="291"/>
    </location>
</feature>